<keyword evidence="2" id="KW-1185">Reference proteome</keyword>
<evidence type="ECO:0000313" key="1">
    <source>
        <dbReference type="EMBL" id="KAG5380857.1"/>
    </source>
</evidence>
<organism evidence="1 2">
    <name type="scientific">Brassica rapa subsp. trilocularis</name>
    <dbReference type="NCBI Taxonomy" id="1813537"/>
    <lineage>
        <taxon>Eukaryota</taxon>
        <taxon>Viridiplantae</taxon>
        <taxon>Streptophyta</taxon>
        <taxon>Embryophyta</taxon>
        <taxon>Tracheophyta</taxon>
        <taxon>Spermatophyta</taxon>
        <taxon>Magnoliopsida</taxon>
        <taxon>eudicotyledons</taxon>
        <taxon>Gunneridae</taxon>
        <taxon>Pentapetalae</taxon>
        <taxon>rosids</taxon>
        <taxon>malvids</taxon>
        <taxon>Brassicales</taxon>
        <taxon>Brassicaceae</taxon>
        <taxon>Brassiceae</taxon>
        <taxon>Brassica</taxon>
    </lineage>
</organism>
<reference evidence="1 2" key="1">
    <citation type="submission" date="2021-03" db="EMBL/GenBank/DDBJ databases">
        <authorList>
            <person name="King G.J."/>
            <person name="Bancroft I."/>
            <person name="Baten A."/>
            <person name="Bloomfield J."/>
            <person name="Borpatragohain P."/>
            <person name="He Z."/>
            <person name="Irish N."/>
            <person name="Irwin J."/>
            <person name="Liu K."/>
            <person name="Mauleon R.P."/>
            <person name="Moore J."/>
            <person name="Morris R."/>
            <person name="Ostergaard L."/>
            <person name="Wang B."/>
            <person name="Wells R."/>
        </authorList>
    </citation>
    <scope>NUCLEOTIDE SEQUENCE [LARGE SCALE GENOMIC DNA]</scope>
    <source>
        <strain evidence="1">R-o-18</strain>
        <tissue evidence="1">Leaf</tissue>
    </source>
</reference>
<proteinExistence type="predicted"/>
<name>A0ABQ7L2P5_BRACM</name>
<protein>
    <submittedName>
        <fullName evidence="1">Uncharacterized protein</fullName>
    </submittedName>
</protein>
<comment type="caution">
    <text evidence="1">The sequence shown here is derived from an EMBL/GenBank/DDBJ whole genome shotgun (WGS) entry which is preliminary data.</text>
</comment>
<gene>
    <name evidence="1" type="primary">A07p045400.1_BraROA</name>
    <name evidence="1" type="ORF">IGI04_028699</name>
</gene>
<accession>A0ABQ7L2P5</accession>
<dbReference type="Proteomes" id="UP000823674">
    <property type="component" value="Chromosome A07"/>
</dbReference>
<sequence length="173" mass="19539">MKYCLLSSSLRIFENPNSLLRQTLRGKYYPDGEILTCKASSYASHGVVSSQLFPWILWTLWKERNKFVFNGCSASPVYILATAIKAAKEWDQMQKVEKGSSPLPPSITAVQHSASFIVRSDAAWPKEDKKACLEWSMQTPTTEVQQKKTVGICDQRSASVMQKPRAIFHPPRV</sequence>
<dbReference type="EMBL" id="JADBGQ010000009">
    <property type="protein sequence ID" value="KAG5380857.1"/>
    <property type="molecule type" value="Genomic_DNA"/>
</dbReference>
<evidence type="ECO:0000313" key="2">
    <source>
        <dbReference type="Proteomes" id="UP000823674"/>
    </source>
</evidence>